<feature type="transmembrane region" description="Helical" evidence="2">
    <location>
        <begin position="648"/>
        <end position="668"/>
    </location>
</feature>
<dbReference type="GO" id="GO:0016747">
    <property type="term" value="F:acyltransferase activity, transferring groups other than amino-acyl groups"/>
    <property type="evidence" value="ECO:0007669"/>
    <property type="project" value="InterPro"/>
</dbReference>
<keyword evidence="3" id="KW-0732">Signal</keyword>
<evidence type="ECO:0000313" key="6">
    <source>
        <dbReference type="RefSeq" id="XP_002138215.2"/>
    </source>
</evidence>
<feature type="transmembrane region" description="Helical" evidence="2">
    <location>
        <begin position="371"/>
        <end position="392"/>
    </location>
</feature>
<dbReference type="InterPro" id="IPR052728">
    <property type="entry name" value="O2_lipid_transport_reg"/>
</dbReference>
<protein>
    <submittedName>
        <fullName evidence="6">Nose resistant to fluoxetine protein 6 isoform X1</fullName>
    </submittedName>
</protein>
<dbReference type="Proteomes" id="UP000001819">
    <property type="component" value="Chromosome 3"/>
</dbReference>
<dbReference type="Pfam" id="PF20146">
    <property type="entry name" value="NRF"/>
    <property type="match status" value="1"/>
</dbReference>
<evidence type="ECO:0000259" key="4">
    <source>
        <dbReference type="SMART" id="SM00703"/>
    </source>
</evidence>
<dbReference type="PANTHER" id="PTHR11161:SF0">
    <property type="entry name" value="O-ACYLTRANSFERASE LIKE PROTEIN"/>
    <property type="match status" value="1"/>
</dbReference>
<dbReference type="ExpressionAtlas" id="A0A6I8V3U2">
    <property type="expression patterns" value="baseline"/>
</dbReference>
<organism evidence="5 6">
    <name type="scientific">Drosophila pseudoobscura pseudoobscura</name>
    <name type="common">Fruit fly</name>
    <dbReference type="NCBI Taxonomy" id="46245"/>
    <lineage>
        <taxon>Eukaryota</taxon>
        <taxon>Metazoa</taxon>
        <taxon>Ecdysozoa</taxon>
        <taxon>Arthropoda</taxon>
        <taxon>Hexapoda</taxon>
        <taxon>Insecta</taxon>
        <taxon>Pterygota</taxon>
        <taxon>Neoptera</taxon>
        <taxon>Endopterygota</taxon>
        <taxon>Diptera</taxon>
        <taxon>Brachycera</taxon>
        <taxon>Muscomorpha</taxon>
        <taxon>Ephydroidea</taxon>
        <taxon>Drosophilidae</taxon>
        <taxon>Drosophila</taxon>
        <taxon>Sophophora</taxon>
    </lineage>
</organism>
<dbReference type="InterPro" id="IPR002656">
    <property type="entry name" value="Acyl_transf_3_dom"/>
</dbReference>
<proteinExistence type="predicted"/>
<dbReference type="AlphaFoldDB" id="A0A6I8V3U2"/>
<feature type="transmembrane region" description="Helical" evidence="2">
    <location>
        <begin position="535"/>
        <end position="559"/>
    </location>
</feature>
<keyword evidence="2" id="KW-0472">Membrane</keyword>
<evidence type="ECO:0000256" key="3">
    <source>
        <dbReference type="SAM" id="SignalP"/>
    </source>
</evidence>
<feature type="region of interest" description="Disordered" evidence="1">
    <location>
        <begin position="688"/>
        <end position="710"/>
    </location>
</feature>
<reference evidence="5" key="1">
    <citation type="submission" date="2024-06" db="UniProtKB">
        <authorList>
            <consortium name="RefSeq"/>
        </authorList>
    </citation>
    <scope>NUCLEOTIDE SEQUENCE [LARGE SCALE GENOMIC DNA]</scope>
    <source>
        <strain evidence="5">MV2-25</strain>
    </source>
</reference>
<dbReference type="InParanoid" id="A0A6I8V3U2"/>
<dbReference type="PANTHER" id="PTHR11161">
    <property type="entry name" value="O-ACYLTRANSFERASE"/>
    <property type="match status" value="1"/>
</dbReference>
<evidence type="ECO:0000256" key="2">
    <source>
        <dbReference type="SAM" id="Phobius"/>
    </source>
</evidence>
<feature type="signal peptide" evidence="3">
    <location>
        <begin position="1"/>
        <end position="18"/>
    </location>
</feature>
<gene>
    <name evidence="6" type="primary">LOC6898136</name>
</gene>
<feature type="transmembrane region" description="Helical" evidence="2">
    <location>
        <begin position="434"/>
        <end position="454"/>
    </location>
</feature>
<sequence length="710" mass="80314">MKGVLATLLLSWLSLARAEPHFIDWEVGLGEQDGFSMVDYERLMDLRSLGTEFFRHFRNISEADSELLEGRLPSQQDLVCLADMAQLMQSLTTGRLWALNMIDSWGTIPAGYLKGNIIDMGNYDECTRVHKAVSEAHSIQGKYCLLELPIAKWLGFDMDFLKVTNMRTAVCFPSSCSAALMETFLGQLLQRLLGVSDAKEKFAIDEATCRTGETPSLDSLTIVTIVLLSVLASATIICTVYDYLLCGDKKTPPPRLVSTFYARVSSRSLFAIVDPKSSPNVIHCLNGIRCLSLIWVIFGHEYIYAVISPSINQSDLLRWVQQAFSSFIIYAQFSVDTFFFLSGLLVVVVSLRFLEKTKGRINVPLMYLHRYLRLTPMVAAVILVSMKLLPLLDDGPLSEEVNFADYSVCERTWFWTLLYVQNYATKEICIPHSWYLAVDMQLYLVAPFLLIALYRWGKKGAAGILLLMLLLSSCLFATILTNKYQVIFKKGDPTGEKQRKLYFPSHTHAAPWLIGFLFGYFVHLNRGRQFPLSRLVVWAGWLLCLATMFASIFAMYPYAKLLEPSPSVLTQAVFYTLTRMGWPLALCWVVFACMQGHGGLANSFLSSPLWQPLSRLSYSAYIWHVFIGEVSHRRIRTPLHFTNFDMMLSFWSTFGFTLLLSYAFYIMIEVPMAGFEAFILPPRKPTAKPVEAQAEPPVESPSETEPKQSA</sequence>
<feature type="transmembrane region" description="Helical" evidence="2">
    <location>
        <begin position="461"/>
        <end position="481"/>
    </location>
</feature>
<keyword evidence="2" id="KW-1133">Transmembrane helix</keyword>
<keyword evidence="2" id="KW-0812">Transmembrane</keyword>
<name>A0A6I8V3U2_DROPS</name>
<reference evidence="6" key="2">
    <citation type="submission" date="2025-08" db="UniProtKB">
        <authorList>
            <consortium name="RefSeq"/>
        </authorList>
    </citation>
    <scope>IDENTIFICATION</scope>
    <source>
        <strain evidence="6">MV-25-SWS-2005</strain>
        <tissue evidence="6">Whole body</tissue>
    </source>
</reference>
<feature type="transmembrane region" description="Helical" evidence="2">
    <location>
        <begin position="327"/>
        <end position="351"/>
    </location>
</feature>
<dbReference type="Pfam" id="PF01757">
    <property type="entry name" value="Acyl_transf_3"/>
    <property type="match status" value="1"/>
</dbReference>
<feature type="transmembrane region" description="Helical" evidence="2">
    <location>
        <begin position="501"/>
        <end position="523"/>
    </location>
</feature>
<dbReference type="InterPro" id="IPR006621">
    <property type="entry name" value="Nose-resist-to-fluoxetine_N"/>
</dbReference>
<feature type="transmembrane region" description="Helical" evidence="2">
    <location>
        <begin position="286"/>
        <end position="307"/>
    </location>
</feature>
<feature type="domain" description="Nose resistant-to-fluoxetine protein N-terminal" evidence="4">
    <location>
        <begin position="77"/>
        <end position="211"/>
    </location>
</feature>
<accession>A0A6I8V3U2</accession>
<dbReference type="FunCoup" id="A0A6I8V3U2">
    <property type="interactions" value="1"/>
</dbReference>
<dbReference type="RefSeq" id="XP_002138215.2">
    <property type="nucleotide sequence ID" value="XM_002138179.3"/>
</dbReference>
<evidence type="ECO:0000256" key="1">
    <source>
        <dbReference type="SAM" id="MobiDB-lite"/>
    </source>
</evidence>
<dbReference type="KEGG" id="dpo:6898136"/>
<evidence type="ECO:0000313" key="5">
    <source>
        <dbReference type="Proteomes" id="UP000001819"/>
    </source>
</evidence>
<feature type="transmembrane region" description="Helical" evidence="2">
    <location>
        <begin position="220"/>
        <end position="245"/>
    </location>
</feature>
<feature type="chain" id="PRO_5026081084" evidence="3">
    <location>
        <begin position="19"/>
        <end position="710"/>
    </location>
</feature>
<dbReference type="SMART" id="SM00703">
    <property type="entry name" value="NRF"/>
    <property type="match status" value="1"/>
</dbReference>
<keyword evidence="5" id="KW-1185">Reference proteome</keyword>